<dbReference type="InterPro" id="IPR030878">
    <property type="entry name" value="Ribosomal_uL15"/>
</dbReference>
<evidence type="ECO:0000259" key="5">
    <source>
        <dbReference type="Pfam" id="PF00828"/>
    </source>
</evidence>
<dbReference type="Gene3D" id="3.100.10.10">
    <property type="match status" value="1"/>
</dbReference>
<keyword evidence="7" id="KW-1185">Reference proteome</keyword>
<dbReference type="EMBL" id="AP014836">
    <property type="protein sequence ID" value="BAW80048.1"/>
    <property type="molecule type" value="Genomic_DNA"/>
</dbReference>
<dbReference type="RefSeq" id="WP_096526632.1">
    <property type="nucleotide sequence ID" value="NZ_AP014836.1"/>
</dbReference>
<evidence type="ECO:0000256" key="2">
    <source>
        <dbReference type="ARBA" id="ARBA00022980"/>
    </source>
</evidence>
<organism evidence="6 7">
    <name type="scientific">Candidatus Nitrosoglobus terrae</name>
    <dbReference type="NCBI Taxonomy" id="1630141"/>
    <lineage>
        <taxon>Bacteria</taxon>
        <taxon>Pseudomonadati</taxon>
        <taxon>Pseudomonadota</taxon>
        <taxon>Gammaproteobacteria</taxon>
        <taxon>Chromatiales</taxon>
        <taxon>Chromatiaceae</taxon>
        <taxon>Candidatus Nitrosoglobus</taxon>
    </lineage>
</organism>
<keyword evidence="4" id="KW-0694">RNA-binding</keyword>
<keyword evidence="2 4" id="KW-0689">Ribosomal protein</keyword>
<comment type="similarity">
    <text evidence="1 4">Belongs to the universal ribosomal protein uL15 family.</text>
</comment>
<evidence type="ECO:0000313" key="6">
    <source>
        <dbReference type="EMBL" id="BAW80048.1"/>
    </source>
</evidence>
<dbReference type="GO" id="GO:0019843">
    <property type="term" value="F:rRNA binding"/>
    <property type="evidence" value="ECO:0007669"/>
    <property type="project" value="UniProtKB-UniRule"/>
</dbReference>
<dbReference type="InterPro" id="IPR005749">
    <property type="entry name" value="Ribosomal_uL15_bac-type"/>
</dbReference>
<reference evidence="6 7" key="1">
    <citation type="journal article" date="2017" name="ISME J.">
        <title>An acid-tolerant ammonia-oxidizing ?-proteobacterium from soil.</title>
        <authorList>
            <person name="Hayatsu M."/>
            <person name="Tago K."/>
            <person name="Uchiyama I."/>
            <person name="Toyoda A."/>
            <person name="Wang Y."/>
            <person name="Shimomura Y."/>
            <person name="Okubo T."/>
            <person name="Kurisu F."/>
            <person name="Hirono Y."/>
            <person name="Nonaka K."/>
            <person name="Akiyama H."/>
            <person name="Itoh T."/>
            <person name="Takami H."/>
        </authorList>
    </citation>
    <scope>NUCLEOTIDE SEQUENCE [LARGE SCALE GENOMIC DNA]</scope>
    <source>
        <strain evidence="6 7">TAO100</strain>
    </source>
</reference>
<dbReference type="GO" id="GO:0006412">
    <property type="term" value="P:translation"/>
    <property type="evidence" value="ECO:0007669"/>
    <property type="project" value="UniProtKB-UniRule"/>
</dbReference>
<keyword evidence="4" id="KW-0699">rRNA-binding</keyword>
<evidence type="ECO:0000256" key="1">
    <source>
        <dbReference type="ARBA" id="ARBA00007320"/>
    </source>
</evidence>
<sequence>MRLNTISPNEGSRQIKKRVGRGIGSGLGKTCGRGHKGQKARSGGFHKIGFEGGQLPLQRRVPKIGFNSRKSRFSAQVHLSQLSNIESDTINILTLVKEGLIPFRVKQVKVIVSGGVINRAINLQGIKVSANARRAIEAAGGRIEE</sequence>
<name>A0A1Q2SLP0_9GAMM</name>
<dbReference type="GO" id="GO:0003735">
    <property type="term" value="F:structural constituent of ribosome"/>
    <property type="evidence" value="ECO:0007669"/>
    <property type="project" value="InterPro"/>
</dbReference>
<dbReference type="AlphaFoldDB" id="A0A1Q2SLP0"/>
<dbReference type="PANTHER" id="PTHR12934:SF11">
    <property type="entry name" value="LARGE RIBOSOMAL SUBUNIT PROTEIN UL15M"/>
    <property type="match status" value="1"/>
</dbReference>
<comment type="function">
    <text evidence="4">Binds to the 23S rRNA.</text>
</comment>
<dbReference type="KEGG" id="ntt:TAO_0678"/>
<dbReference type="NCBIfam" id="TIGR01071">
    <property type="entry name" value="rplO_bact"/>
    <property type="match status" value="1"/>
</dbReference>
<feature type="domain" description="Large ribosomal subunit protein uL15/eL18" evidence="5">
    <location>
        <begin position="85"/>
        <end position="144"/>
    </location>
</feature>
<dbReference type="HAMAP" id="MF_01341">
    <property type="entry name" value="Ribosomal_uL15"/>
    <property type="match status" value="1"/>
</dbReference>
<protein>
    <recommendedName>
        <fullName evidence="4">Large ribosomal subunit protein uL15</fullName>
    </recommendedName>
</protein>
<proteinExistence type="inferred from homology"/>
<dbReference type="InterPro" id="IPR021131">
    <property type="entry name" value="Ribosomal_uL15/eL18"/>
</dbReference>
<evidence type="ECO:0000256" key="4">
    <source>
        <dbReference type="HAMAP-Rule" id="MF_01341"/>
    </source>
</evidence>
<dbReference type="GO" id="GO:0022625">
    <property type="term" value="C:cytosolic large ribosomal subunit"/>
    <property type="evidence" value="ECO:0007669"/>
    <property type="project" value="TreeGrafter"/>
</dbReference>
<evidence type="ECO:0000256" key="3">
    <source>
        <dbReference type="ARBA" id="ARBA00023274"/>
    </source>
</evidence>
<accession>A0A1Q2SLP0</accession>
<dbReference type="Pfam" id="PF00828">
    <property type="entry name" value="Ribosomal_L27A"/>
    <property type="match status" value="1"/>
</dbReference>
<comment type="subunit">
    <text evidence="4">Part of the 50S ribosomal subunit.</text>
</comment>
<dbReference type="SUPFAM" id="SSF52080">
    <property type="entry name" value="Ribosomal proteins L15p and L18e"/>
    <property type="match status" value="1"/>
</dbReference>
<keyword evidence="3 4" id="KW-0687">Ribonucleoprotein</keyword>
<dbReference type="Proteomes" id="UP000243679">
    <property type="component" value="Chromosome"/>
</dbReference>
<gene>
    <name evidence="4" type="primary">rplO</name>
    <name evidence="6" type="ORF">TAO_0678</name>
</gene>
<dbReference type="InterPro" id="IPR036227">
    <property type="entry name" value="Ribosomal_uL15/eL18_sf"/>
</dbReference>
<dbReference type="PANTHER" id="PTHR12934">
    <property type="entry name" value="50S RIBOSOMAL PROTEIN L15"/>
    <property type="match status" value="1"/>
</dbReference>
<dbReference type="OrthoDB" id="9810293at2"/>
<evidence type="ECO:0000313" key="7">
    <source>
        <dbReference type="Proteomes" id="UP000243679"/>
    </source>
</evidence>